<sequence>MNPNLSSGMVSFGDQDLEVGTSMFHDAPTKSHIVSGGLSNQMSSSSFQFMNMDVKKQHNDGNGEASGPSSSRENAATSSVWHPIPTPNTPAGNDASNPSFSPMAQAPNTTSTTQQSQPPLVPGYNRRNTTGGPAVPKPPSSQSSVAHRRSLQSLLHNDNGSLWGANGKTTPVKEDRSTRQSGQAIFFGPEFGSGTSEFLDPLATAGSPWNDSLSNFATSCNIMTPSIMSRTSRFFPSPISDQRKDFFQGGLSGTASGVFADPLVCPATSSVRSLSDEVNLDLNLGIIDTEEPFKAQHVIDKLGRFKITSVSEYLLKEHSDIRLVTQSQNEWEDEQDDYDDDWETVSGNLELAVAEFSNMIVSLPPRGLSVSASSSVTSLSSSSNSEPCIEVGLESVDVTSYIKKIITRQQETHVTYIASLSHSAKPQFEKLIQQVFRNYGDILRIEDEPSTNNDFVKFKVFTRLNNGKGPYKIFKFINEKTQREEKMLFFFESNSGGAQNSGYGVSAGSNFSAGSAPSKNDVNTYPEGFSSTFHKRGINNFMFVRELQSKMIVNKSAKTNSEYGEFRISLPVHRISGGTKFTKKSFIVNIDLREYESKNYNNDKAKHFKSKFSSR</sequence>
<dbReference type="Proteomes" id="UP000094565">
    <property type="component" value="Chromosome 4"/>
</dbReference>
<evidence type="ECO:0000313" key="3">
    <source>
        <dbReference type="Proteomes" id="UP000094565"/>
    </source>
</evidence>
<name>A0A1B2JHC7_PICPA</name>
<feature type="region of interest" description="Disordered" evidence="1">
    <location>
        <begin position="56"/>
        <end position="180"/>
    </location>
</feature>
<feature type="compositionally biased region" description="Polar residues" evidence="1">
    <location>
        <begin position="67"/>
        <end position="80"/>
    </location>
</feature>
<evidence type="ECO:0000256" key="1">
    <source>
        <dbReference type="SAM" id="MobiDB-lite"/>
    </source>
</evidence>
<dbReference type="OrthoDB" id="4096847at2759"/>
<feature type="compositionally biased region" description="Low complexity" evidence="1">
    <location>
        <begin position="104"/>
        <end position="118"/>
    </location>
</feature>
<reference evidence="2 3" key="1">
    <citation type="submission" date="2016-02" db="EMBL/GenBank/DDBJ databases">
        <title>Comparative genomic and transcriptomic foundation for Pichia pastoris.</title>
        <authorList>
            <person name="Love K.R."/>
            <person name="Shah K.A."/>
            <person name="Whittaker C.A."/>
            <person name="Wu J."/>
            <person name="Bartlett M.C."/>
            <person name="Ma D."/>
            <person name="Leeson R.L."/>
            <person name="Priest M."/>
            <person name="Young S.K."/>
            <person name="Love J.C."/>
        </authorList>
    </citation>
    <scope>NUCLEOTIDE SEQUENCE [LARGE SCALE GENOMIC DNA]</scope>
    <source>
        <strain evidence="2 3">ATCC 28485</strain>
    </source>
</reference>
<dbReference type="EMBL" id="CP014587">
    <property type="protein sequence ID" value="ANZ77449.1"/>
    <property type="molecule type" value="Genomic_DNA"/>
</dbReference>
<proteinExistence type="predicted"/>
<evidence type="ECO:0000313" key="2">
    <source>
        <dbReference type="EMBL" id="ANZ77449.1"/>
    </source>
</evidence>
<keyword evidence="3" id="KW-1185">Reference proteome</keyword>
<accession>A0A1B2JHC7</accession>
<feature type="compositionally biased region" description="Polar residues" evidence="1">
    <location>
        <begin position="140"/>
        <end position="160"/>
    </location>
</feature>
<gene>
    <name evidence="2" type="ORF">ATY40_BA7504364</name>
</gene>
<feature type="compositionally biased region" description="Polar residues" evidence="1">
    <location>
        <begin position="89"/>
        <end position="102"/>
    </location>
</feature>
<organism evidence="2 3">
    <name type="scientific">Komagataella pastoris</name>
    <name type="common">Yeast</name>
    <name type="synonym">Pichia pastoris</name>
    <dbReference type="NCBI Taxonomy" id="4922"/>
    <lineage>
        <taxon>Eukaryota</taxon>
        <taxon>Fungi</taxon>
        <taxon>Dikarya</taxon>
        <taxon>Ascomycota</taxon>
        <taxon>Saccharomycotina</taxon>
        <taxon>Pichiomycetes</taxon>
        <taxon>Pichiales</taxon>
        <taxon>Pichiaceae</taxon>
        <taxon>Komagataella</taxon>
    </lineage>
</organism>
<protein>
    <submittedName>
        <fullName evidence="2">BA75_04364T0</fullName>
    </submittedName>
</protein>
<dbReference type="AlphaFoldDB" id="A0A1B2JHC7"/>